<reference evidence="1 2" key="1">
    <citation type="submission" date="2024-09" db="EMBL/GenBank/DDBJ databases">
        <authorList>
            <person name="Sun Q."/>
            <person name="Mori K."/>
        </authorList>
    </citation>
    <scope>NUCLEOTIDE SEQUENCE [LARGE SCALE GENOMIC DNA]</scope>
    <source>
        <strain evidence="1 2">JCM 3143</strain>
    </source>
</reference>
<name>A0ABV5SGI5_9ACTN</name>
<protein>
    <submittedName>
        <fullName evidence="1">Uncharacterized protein</fullName>
    </submittedName>
</protein>
<accession>A0ABV5SGI5</accession>
<evidence type="ECO:0000313" key="1">
    <source>
        <dbReference type="EMBL" id="MFB9630771.1"/>
    </source>
</evidence>
<dbReference type="Proteomes" id="UP001589532">
    <property type="component" value="Unassembled WGS sequence"/>
</dbReference>
<organism evidence="1 2">
    <name type="scientific">Nonomuraea helvata</name>
    <dbReference type="NCBI Taxonomy" id="37484"/>
    <lineage>
        <taxon>Bacteria</taxon>
        <taxon>Bacillati</taxon>
        <taxon>Actinomycetota</taxon>
        <taxon>Actinomycetes</taxon>
        <taxon>Streptosporangiales</taxon>
        <taxon>Streptosporangiaceae</taxon>
        <taxon>Nonomuraea</taxon>
    </lineage>
</organism>
<dbReference type="RefSeq" id="WP_344993721.1">
    <property type="nucleotide sequence ID" value="NZ_BAAAXV010000008.1"/>
</dbReference>
<evidence type="ECO:0000313" key="2">
    <source>
        <dbReference type="Proteomes" id="UP001589532"/>
    </source>
</evidence>
<sequence length="132" mass="13933">MAQPASGCNHHQPALIAHKGVAVTRTAATATGHRRPSPSSHLRIAVPANMTARIAAANHGTRLLNRTRASPLVAIGYFLSGQAFAQATGLADIGGLLQRLTVVVGWGWLTLLAIHLRNTDEPARPPLGWNKS</sequence>
<dbReference type="EMBL" id="JBHMBW010000099">
    <property type="protein sequence ID" value="MFB9630771.1"/>
    <property type="molecule type" value="Genomic_DNA"/>
</dbReference>
<keyword evidence="2" id="KW-1185">Reference proteome</keyword>
<comment type="caution">
    <text evidence="1">The sequence shown here is derived from an EMBL/GenBank/DDBJ whole genome shotgun (WGS) entry which is preliminary data.</text>
</comment>
<proteinExistence type="predicted"/>
<gene>
    <name evidence="1" type="ORF">ACFFSA_47535</name>
</gene>